<gene>
    <name evidence="2" type="ORF">BDN70DRAFT_936052</name>
</gene>
<evidence type="ECO:0000313" key="2">
    <source>
        <dbReference type="EMBL" id="KAF9475212.1"/>
    </source>
</evidence>
<protein>
    <submittedName>
        <fullName evidence="2">Uncharacterized protein</fullName>
    </submittedName>
</protein>
<feature type="compositionally biased region" description="Low complexity" evidence="1">
    <location>
        <begin position="525"/>
        <end position="543"/>
    </location>
</feature>
<sequence length="746" mass="77651">MSSTTVSRRLSARRGSVTAPDPFGVHTTVNQDPNRSSSSTLTIVRVPAGSPAPVLPALNEPPASPVLSSRRLHRRIGQNPPPADPSTNRVSFAFSSFGPTGGPRASSPSGNPPSPSSSPRLRPSSPHLGATSFGGKPRLTPDQLVDLARQATIPRAHISSPSDVPTPATFTPLPDDIFLPFIDRPTEVAALISSPPDVKLFTLLAQTFAKPPPSAVDPTSTVAAADKQDGPVDLPRDPVQWTYPQLVYHLTKVDRDIAPDFIWSIAARKCILSHSELIWERIKGALGVPPELDVEYDFLDDDQESPDTSDISDDEGRAAKGHWSDWDEVMDSPMYTRNPKRLSAESPAASLYLAAKREEEAHFRTQVDDRLHGLQSSGYEQAPRADTGVLGLEASGDATIVPTPHLRSPPEQDQGGIVHGTFSPPLITHREPTSESNPEYISIEPLLAAAPSPSNFGTSGTTGDGLGDIAEGAEEEEEAAAESTNATDYLSANSNIPSPEDGMISPSQIQGLRICTSPLPPSTSPLPIAASTSFGTPPVLSPISPLPPYPSQPVQPSSSASSINNGSVGAGNQAQPIPSSGSHGPGSRTHSRASSFSSIGPFRRSESTGDLSASWLAMAAAAAGTSGSQYAGSVFGSDAGDSSGYLSDGDRGIGQPLFPSNFARLAGGPTMRANNPATRGSTTVPHTRYKSGGGTRSSGKTKARPAKTSSTTSGPSLGLSAAEKRLSWGAGSVSTAIASATPSRAA</sequence>
<feature type="compositionally biased region" description="Acidic residues" evidence="1">
    <location>
        <begin position="471"/>
        <end position="480"/>
    </location>
</feature>
<feature type="compositionally biased region" description="Pro residues" evidence="1">
    <location>
        <begin position="544"/>
        <end position="553"/>
    </location>
</feature>
<keyword evidence="3" id="KW-1185">Reference proteome</keyword>
<feature type="compositionally biased region" description="Polar residues" evidence="1">
    <location>
        <begin position="27"/>
        <end position="42"/>
    </location>
</feature>
<reference evidence="2" key="1">
    <citation type="submission" date="2020-11" db="EMBL/GenBank/DDBJ databases">
        <authorList>
            <consortium name="DOE Joint Genome Institute"/>
            <person name="Ahrendt S."/>
            <person name="Riley R."/>
            <person name="Andreopoulos W."/>
            <person name="Labutti K."/>
            <person name="Pangilinan J."/>
            <person name="Ruiz-Duenas F.J."/>
            <person name="Barrasa J.M."/>
            <person name="Sanchez-Garcia M."/>
            <person name="Camarero S."/>
            <person name="Miyauchi S."/>
            <person name="Serrano A."/>
            <person name="Linde D."/>
            <person name="Babiker R."/>
            <person name="Drula E."/>
            <person name="Ayuso-Fernandez I."/>
            <person name="Pacheco R."/>
            <person name="Padilla G."/>
            <person name="Ferreira P."/>
            <person name="Barriuso J."/>
            <person name="Kellner H."/>
            <person name="Castanera R."/>
            <person name="Alfaro M."/>
            <person name="Ramirez L."/>
            <person name="Pisabarro A.G."/>
            <person name="Kuo A."/>
            <person name="Tritt A."/>
            <person name="Lipzen A."/>
            <person name="He G."/>
            <person name="Yan M."/>
            <person name="Ng V."/>
            <person name="Cullen D."/>
            <person name="Martin F."/>
            <person name="Rosso M.-N."/>
            <person name="Henrissat B."/>
            <person name="Hibbett D."/>
            <person name="Martinez A.T."/>
            <person name="Grigoriev I.V."/>
        </authorList>
    </citation>
    <scope>NUCLEOTIDE SEQUENCE</scope>
    <source>
        <strain evidence="2">CIRM-BRFM 674</strain>
    </source>
</reference>
<organism evidence="2 3">
    <name type="scientific">Pholiota conissans</name>
    <dbReference type="NCBI Taxonomy" id="109636"/>
    <lineage>
        <taxon>Eukaryota</taxon>
        <taxon>Fungi</taxon>
        <taxon>Dikarya</taxon>
        <taxon>Basidiomycota</taxon>
        <taxon>Agaricomycotina</taxon>
        <taxon>Agaricomycetes</taxon>
        <taxon>Agaricomycetidae</taxon>
        <taxon>Agaricales</taxon>
        <taxon>Agaricineae</taxon>
        <taxon>Strophariaceae</taxon>
        <taxon>Pholiota</taxon>
    </lineage>
</organism>
<dbReference type="AlphaFoldDB" id="A0A9P5YTC2"/>
<feature type="compositionally biased region" description="Polar residues" evidence="1">
    <location>
        <begin position="672"/>
        <end position="685"/>
    </location>
</feature>
<proteinExistence type="predicted"/>
<feature type="compositionally biased region" description="Low complexity" evidence="1">
    <location>
        <begin position="117"/>
        <end position="126"/>
    </location>
</feature>
<feature type="region of interest" description="Disordered" evidence="1">
    <location>
        <begin position="300"/>
        <end position="319"/>
    </location>
</feature>
<feature type="compositionally biased region" description="Acidic residues" evidence="1">
    <location>
        <begin position="300"/>
        <end position="313"/>
    </location>
</feature>
<evidence type="ECO:0000256" key="1">
    <source>
        <dbReference type="SAM" id="MobiDB-lite"/>
    </source>
</evidence>
<feature type="compositionally biased region" description="Low complexity" evidence="1">
    <location>
        <begin position="708"/>
        <end position="720"/>
    </location>
</feature>
<accession>A0A9P5YTC2</accession>
<dbReference type="Proteomes" id="UP000807469">
    <property type="component" value="Unassembled WGS sequence"/>
</dbReference>
<feature type="compositionally biased region" description="Low complexity" evidence="1">
    <location>
        <begin position="578"/>
        <end position="598"/>
    </location>
</feature>
<dbReference type="OrthoDB" id="2591449at2759"/>
<feature type="region of interest" description="Disordered" evidence="1">
    <location>
        <begin position="627"/>
        <end position="720"/>
    </location>
</feature>
<feature type="region of interest" description="Disordered" evidence="1">
    <location>
        <begin position="1"/>
        <end position="141"/>
    </location>
</feature>
<feature type="region of interest" description="Disordered" evidence="1">
    <location>
        <begin position="451"/>
        <end position="610"/>
    </location>
</feature>
<dbReference type="EMBL" id="MU155342">
    <property type="protein sequence ID" value="KAF9475212.1"/>
    <property type="molecule type" value="Genomic_DNA"/>
</dbReference>
<feature type="compositionally biased region" description="Polar residues" evidence="1">
    <location>
        <begin position="85"/>
        <end position="98"/>
    </location>
</feature>
<comment type="caution">
    <text evidence="2">The sequence shown here is derived from an EMBL/GenBank/DDBJ whole genome shotgun (WGS) entry which is preliminary data.</text>
</comment>
<name>A0A9P5YTC2_9AGAR</name>
<evidence type="ECO:0000313" key="3">
    <source>
        <dbReference type="Proteomes" id="UP000807469"/>
    </source>
</evidence>
<feature type="compositionally biased region" description="Polar residues" evidence="1">
    <location>
        <begin position="483"/>
        <end position="497"/>
    </location>
</feature>
<feature type="compositionally biased region" description="Low complexity" evidence="1">
    <location>
        <begin position="554"/>
        <end position="567"/>
    </location>
</feature>